<feature type="region of interest" description="Disordered" evidence="2">
    <location>
        <begin position="70"/>
        <end position="97"/>
    </location>
</feature>
<dbReference type="InterPro" id="IPR015034">
    <property type="entry name" value="Bles03"/>
</dbReference>
<dbReference type="EMBL" id="JAWDJX010000061">
    <property type="protein sequence ID" value="KAK3047467.1"/>
    <property type="molecule type" value="Genomic_DNA"/>
</dbReference>
<evidence type="ECO:0008006" key="5">
    <source>
        <dbReference type="Google" id="ProtNLM"/>
    </source>
</evidence>
<evidence type="ECO:0000313" key="3">
    <source>
        <dbReference type="EMBL" id="KAK3047467.1"/>
    </source>
</evidence>
<reference evidence="3" key="1">
    <citation type="submission" date="2023-04" db="EMBL/GenBank/DDBJ databases">
        <title>Black Yeasts Isolated from many extreme environments.</title>
        <authorList>
            <person name="Coleine C."/>
            <person name="Stajich J.E."/>
            <person name="Selbmann L."/>
        </authorList>
    </citation>
    <scope>NUCLEOTIDE SEQUENCE</scope>
    <source>
        <strain evidence="3">CCFEE 5312</strain>
    </source>
</reference>
<evidence type="ECO:0000256" key="2">
    <source>
        <dbReference type="SAM" id="MobiDB-lite"/>
    </source>
</evidence>
<proteinExistence type="inferred from homology"/>
<dbReference type="PANTHER" id="PTHR31977:SF1">
    <property type="entry name" value="UPF0696 PROTEIN C11ORF68"/>
    <property type="match status" value="1"/>
</dbReference>
<sequence>MDGLHLVDGAGWVSDESDFYGHEALRKKLEKKSSGELKVTAVSTPAAVRKAKEPFDIKQLVGRRNMLQDAATPAPRVKTTNDEPANIPQKDRFMNNPSGWQQHETIADFMRRAPVNDPSTADLGPWLWVGNPIWKPEWQQRELNTDINAFVEGGIPLLEAHSALRAKMEKASPDTPVGTITRRLGPYRDQLENDLLTLAKKTSTTCGKWMIFPSDEDYPRYWRVVAEATTESKLGPTSKAATPNPLEPLNLICVYTYDFTDGDDVRRVLKELIDLGLCAADGKPLYYKCDAYTYLDIKSGNDYKLRASVYSSKELLGQYAKPKQEGPVNRSVKRKVVADSSWMF</sequence>
<accession>A0AAJ0DCW7</accession>
<evidence type="ECO:0000313" key="4">
    <source>
        <dbReference type="Proteomes" id="UP001271007"/>
    </source>
</evidence>
<dbReference type="Pfam" id="PF08939">
    <property type="entry name" value="Bles03"/>
    <property type="match status" value="1"/>
</dbReference>
<dbReference type="Proteomes" id="UP001271007">
    <property type="component" value="Unassembled WGS sequence"/>
</dbReference>
<dbReference type="InterPro" id="IPR023398">
    <property type="entry name" value="TIF_eIF4e-like"/>
</dbReference>
<protein>
    <recommendedName>
        <fullName evidence="5">DUF1917-domain-containing protein</fullName>
    </recommendedName>
</protein>
<name>A0AAJ0DCW7_9PEZI</name>
<dbReference type="Gene3D" id="3.30.760.10">
    <property type="entry name" value="RNA Cap, Translation Initiation Factor Eif4e"/>
    <property type="match status" value="1"/>
</dbReference>
<keyword evidence="4" id="KW-1185">Reference proteome</keyword>
<organism evidence="3 4">
    <name type="scientific">Extremus antarcticus</name>
    <dbReference type="NCBI Taxonomy" id="702011"/>
    <lineage>
        <taxon>Eukaryota</taxon>
        <taxon>Fungi</taxon>
        <taxon>Dikarya</taxon>
        <taxon>Ascomycota</taxon>
        <taxon>Pezizomycotina</taxon>
        <taxon>Dothideomycetes</taxon>
        <taxon>Dothideomycetidae</taxon>
        <taxon>Mycosphaerellales</taxon>
        <taxon>Extremaceae</taxon>
        <taxon>Extremus</taxon>
    </lineage>
</organism>
<evidence type="ECO:0000256" key="1">
    <source>
        <dbReference type="ARBA" id="ARBA00010568"/>
    </source>
</evidence>
<comment type="similarity">
    <text evidence="1">Belongs to the UPF0696 family.</text>
</comment>
<gene>
    <name evidence="3" type="ORF">LTR09_011096</name>
</gene>
<dbReference type="AlphaFoldDB" id="A0AAJ0DCW7"/>
<dbReference type="SUPFAM" id="SSF55418">
    <property type="entry name" value="eIF4e-like"/>
    <property type="match status" value="1"/>
</dbReference>
<dbReference type="PANTHER" id="PTHR31977">
    <property type="entry name" value="UPF0696 PROTEIN C11ORF68"/>
    <property type="match status" value="1"/>
</dbReference>
<comment type="caution">
    <text evidence="3">The sequence shown here is derived from an EMBL/GenBank/DDBJ whole genome shotgun (WGS) entry which is preliminary data.</text>
</comment>